<dbReference type="VEuPathDB" id="PlasmoDB:PVX_118485"/>
<dbReference type="GeneID" id="5475288"/>
<dbReference type="GO" id="GO:0005634">
    <property type="term" value="C:nucleus"/>
    <property type="evidence" value="ECO:0007669"/>
    <property type="project" value="UniProtKB-SubCell"/>
</dbReference>
<feature type="region of interest" description="Disordered" evidence="3">
    <location>
        <begin position="267"/>
        <end position="291"/>
    </location>
</feature>
<keyword evidence="6" id="KW-1185">Reference proteome</keyword>
<dbReference type="PhylomeDB" id="A5K409"/>
<protein>
    <recommendedName>
        <fullName evidence="4">Rad21/Rec8-like protein N-terminal domain-containing protein</fullName>
    </recommendedName>
</protein>
<sequence>MDVLRRGDTLNPRVKRSRSVIQRDETNQEGSSGGNHHQLVIYGNSFKNNSLGYAWNAYFDKNKIKKNIMVCCDLNKICDDILRGVENNSLTIKTFSFLLIGVCNIYKKKVYFIGQDYDFLKRKILSLYKNKDNELNDLMVTGKDSKRRKIGKDNEDDGNKSGSKKRLNRNSLNIKRGSIGLNELIPSVIDNFTGRKSRFSLNADEISIAGTQHDSYNDVFNESEMNNQMLLEISGLNYLNFDHENEEAENGSGNGGMNGRISGGVNNHYAGGNNGSTSNRSSVHSSVHGSMGHYHDMEKALEGSYISRNSIPMNNLDGLHLNRALSESFHNPMDNLNMENSILNNMIPKNMFSNLENSMNERGSMLGGFDDLELNSVHRSDGLNSMNRFNDGVDRGDNSGVMNHPDGGITEKRNLQNEFANVGGAQAFHQPFANLNVQGNENGKGANANDGKPGNNNLNGMMSTSRDFANMPYNVSPGNSHFMGRYHNMNASMHNRNDLYNLNPFMSMHSMNNNHMDGRNGYAPYAQRIPNHNTFGDLDVMSNVMVGSMFTPQKKRNLSKKNAYLGALNFESYQNFDYFHQKDDDAFIKKLNTLLGLDDDEDEGEEAQRGRNRAAEGERGEEGEEGEEDDDNVQVSQADSAKGGAATEGQTGNSKTGENDKSANNQIVLNDAGGGSLLNGSNTNQLVGKKRKLEKHIIDKNYMIKDSVMKGMLKNESVDYKHFLIDTINSEIYEKMQKEYPSFQHFFLHSSTDKVRTLHKLEINFGYESQDCEKKKKALESYLSCSVGNKSFLYENKNAFDHFSMKKCLDNIDESMESNETLSNHFLSFDGEHEAGTMRSDKHMMHFEEVREQVGGMHFDLPSENHPSGYKSRFSVDPSPSQHEQVDLHISHLDIGELNGSDLNVSELNGNELNGNELNGNELNGNELNGNELNGNELNGNELNGNELNARDLSFRDDVGSRLPLQSQLSKSLVPYGENGSVEKGDELEVSGSFLNDRLNSEFTPSSASPHLDLSLHSNYDFSNVFTKDNEGSVLDDKTVQVDVNLNQDFDLIAKELLEVYKNLSTKINYIFFDLITKNRQSKDEVAVLFYITLHLANLGYIHIVQKPILADQLDSHGENFSRPILIQYVGQGGD</sequence>
<dbReference type="GO" id="GO:0007062">
    <property type="term" value="P:sister chromatid cohesion"/>
    <property type="evidence" value="ECO:0007669"/>
    <property type="project" value="InterPro"/>
</dbReference>
<dbReference type="RefSeq" id="XP_001615990.1">
    <property type="nucleotide sequence ID" value="XM_001615940.1"/>
</dbReference>
<dbReference type="PANTHER" id="PTHR12585">
    <property type="entry name" value="SCC1 / RAD21 FAMILY MEMBER"/>
    <property type="match status" value="1"/>
</dbReference>
<feature type="compositionally biased region" description="Polar residues" evidence="3">
    <location>
        <begin position="648"/>
        <end position="668"/>
    </location>
</feature>
<evidence type="ECO:0000256" key="3">
    <source>
        <dbReference type="SAM" id="MobiDB-lite"/>
    </source>
</evidence>
<feature type="region of interest" description="Disordered" evidence="3">
    <location>
        <begin position="599"/>
        <end position="683"/>
    </location>
</feature>
<feature type="compositionally biased region" description="Basic and acidic residues" evidence="3">
    <location>
        <begin position="606"/>
        <end position="620"/>
    </location>
</feature>
<dbReference type="GO" id="GO:0008278">
    <property type="term" value="C:cohesin complex"/>
    <property type="evidence" value="ECO:0007669"/>
    <property type="project" value="InterPro"/>
</dbReference>
<feature type="compositionally biased region" description="Low complexity" evidence="3">
    <location>
        <begin position="275"/>
        <end position="290"/>
    </location>
</feature>
<evidence type="ECO:0000313" key="5">
    <source>
        <dbReference type="EMBL" id="EDL46263.1"/>
    </source>
</evidence>
<proteinExistence type="predicted"/>
<dbReference type="InterPro" id="IPR006910">
    <property type="entry name" value="Rad21_Rec8_N"/>
</dbReference>
<dbReference type="EMBL" id="AAKM01000004">
    <property type="protein sequence ID" value="EDL46263.1"/>
    <property type="molecule type" value="Genomic_DNA"/>
</dbReference>
<reference evidence="5 6" key="1">
    <citation type="journal article" date="2008" name="Nature">
        <title>Comparative genomics of the neglected human malaria parasite Plasmodium vivax.</title>
        <authorList>
            <person name="Carlton J.M."/>
            <person name="Adams J.H."/>
            <person name="Silva J.C."/>
            <person name="Bidwell S.L."/>
            <person name="Lorenzi H."/>
            <person name="Caler E."/>
            <person name="Crabtree J."/>
            <person name="Angiuoli S.V."/>
            <person name="Merino E.F."/>
            <person name="Amedeo P."/>
            <person name="Cheng Q."/>
            <person name="Coulson R.M."/>
            <person name="Crabb B.S."/>
            <person name="Del Portillo H.A."/>
            <person name="Essien K."/>
            <person name="Feldblyum T.V."/>
            <person name="Fernandez-Becerra C."/>
            <person name="Gilson P.R."/>
            <person name="Gueye A.H."/>
            <person name="Guo X."/>
            <person name="Kang'a S."/>
            <person name="Kooij T.W."/>
            <person name="Korsinczky M."/>
            <person name="Meyer E.V."/>
            <person name="Nene V."/>
            <person name="Paulsen I."/>
            <person name="White O."/>
            <person name="Ralph S.A."/>
            <person name="Ren Q."/>
            <person name="Sargeant T.J."/>
            <person name="Salzberg S.L."/>
            <person name="Stoeckert C.J."/>
            <person name="Sullivan S.A."/>
            <person name="Yamamoto M.M."/>
            <person name="Hoffman S.L."/>
            <person name="Wortman J.R."/>
            <person name="Gardner M.J."/>
            <person name="Galinski M.R."/>
            <person name="Barnwell J.W."/>
            <person name="Fraser-Liggett C.M."/>
        </authorList>
    </citation>
    <scope>NUCLEOTIDE SEQUENCE [LARGE SCALE GENOMIC DNA]</scope>
    <source>
        <strain evidence="5 6">Salvador I</strain>
    </source>
</reference>
<feature type="compositionally biased region" description="Acidic residues" evidence="3">
    <location>
        <begin position="621"/>
        <end position="632"/>
    </location>
</feature>
<gene>
    <name evidence="5" type="ORF">PVX_118485</name>
</gene>
<dbReference type="PANTHER" id="PTHR12585:SF69">
    <property type="entry name" value="FI11703P"/>
    <property type="match status" value="1"/>
</dbReference>
<dbReference type="GO" id="GO:0003682">
    <property type="term" value="F:chromatin binding"/>
    <property type="evidence" value="ECO:0007669"/>
    <property type="project" value="TreeGrafter"/>
</dbReference>
<dbReference type="GO" id="GO:1990414">
    <property type="term" value="P:replication-born double-strand break repair via sister chromatid exchange"/>
    <property type="evidence" value="ECO:0007669"/>
    <property type="project" value="TreeGrafter"/>
</dbReference>
<feature type="region of interest" description="Disordered" evidence="3">
    <location>
        <begin position="15"/>
        <end position="36"/>
    </location>
</feature>
<name>A5K409_PLAVS</name>
<feature type="domain" description="Rad21/Rec8-like protein N-terminal" evidence="4">
    <location>
        <begin position="47"/>
        <end position="136"/>
    </location>
</feature>
<evidence type="ECO:0000256" key="2">
    <source>
        <dbReference type="ARBA" id="ARBA00023242"/>
    </source>
</evidence>
<feature type="region of interest" description="Disordered" evidence="3">
    <location>
        <begin position="146"/>
        <end position="167"/>
    </location>
</feature>
<evidence type="ECO:0000259" key="4">
    <source>
        <dbReference type="Pfam" id="PF04825"/>
    </source>
</evidence>
<organism evidence="5 6">
    <name type="scientific">Plasmodium vivax (strain Salvador I)</name>
    <dbReference type="NCBI Taxonomy" id="126793"/>
    <lineage>
        <taxon>Eukaryota</taxon>
        <taxon>Sar</taxon>
        <taxon>Alveolata</taxon>
        <taxon>Apicomplexa</taxon>
        <taxon>Aconoidasida</taxon>
        <taxon>Haemosporida</taxon>
        <taxon>Plasmodiidae</taxon>
        <taxon>Plasmodium</taxon>
        <taxon>Plasmodium (Plasmodium)</taxon>
    </lineage>
</organism>
<dbReference type="OMA" id="IDKNYMI"/>
<dbReference type="Pfam" id="PF04825">
    <property type="entry name" value="Rad21_Rec8_N"/>
    <property type="match status" value="1"/>
</dbReference>
<dbReference type="InParanoid" id="A5K409"/>
<evidence type="ECO:0000256" key="1">
    <source>
        <dbReference type="ARBA" id="ARBA00004123"/>
    </source>
</evidence>
<dbReference type="InterPro" id="IPR039781">
    <property type="entry name" value="Rad21/Rec8-like"/>
</dbReference>
<comment type="subcellular location">
    <subcellularLocation>
        <location evidence="1">Nucleus</location>
    </subcellularLocation>
</comment>
<dbReference type="FunCoup" id="A5K409">
    <property type="interactions" value="688"/>
</dbReference>
<keyword evidence="2" id="KW-0539">Nucleus</keyword>
<dbReference type="KEGG" id="pvx:PVX_118485"/>
<dbReference type="AlphaFoldDB" id="A5K409"/>
<evidence type="ECO:0000313" key="6">
    <source>
        <dbReference type="Proteomes" id="UP000008333"/>
    </source>
</evidence>
<dbReference type="Proteomes" id="UP000008333">
    <property type="component" value="Unassembled WGS sequence"/>
</dbReference>
<comment type="caution">
    <text evidence="5">The sequence shown here is derived from an EMBL/GenBank/DDBJ whole genome shotgun (WGS) entry which is preliminary data.</text>
</comment>
<accession>A5K409</accession>